<keyword evidence="3" id="KW-1185">Reference proteome</keyword>
<dbReference type="Pfam" id="PF14690">
    <property type="entry name" value="Zn_ribbon_ISL3"/>
    <property type="match status" value="1"/>
</dbReference>
<dbReference type="InterPro" id="IPR029261">
    <property type="entry name" value="Transposase_Znf"/>
</dbReference>
<protein>
    <submittedName>
        <fullName evidence="2">ISL3 family transposase</fullName>
    </submittedName>
</protein>
<dbReference type="EMBL" id="JBHTMB010000341">
    <property type="protein sequence ID" value="MFD1238198.1"/>
    <property type="molecule type" value="Genomic_DNA"/>
</dbReference>
<evidence type="ECO:0000313" key="3">
    <source>
        <dbReference type="Proteomes" id="UP001597182"/>
    </source>
</evidence>
<evidence type="ECO:0000259" key="1">
    <source>
        <dbReference type="PROSITE" id="PS50531"/>
    </source>
</evidence>
<dbReference type="Pfam" id="PF01610">
    <property type="entry name" value="DDE_Tnp_ISL3"/>
    <property type="match status" value="2"/>
</dbReference>
<dbReference type="PANTHER" id="PTHR33498:SF1">
    <property type="entry name" value="TRANSPOSASE FOR INSERTION SEQUENCE ELEMENT IS1557"/>
    <property type="match status" value="1"/>
</dbReference>
<dbReference type="Proteomes" id="UP001597182">
    <property type="component" value="Unassembled WGS sequence"/>
</dbReference>
<feature type="domain" description="HTH IS21-type" evidence="1">
    <location>
        <begin position="272"/>
        <end position="335"/>
    </location>
</feature>
<dbReference type="PANTHER" id="PTHR33498">
    <property type="entry name" value="TRANSPOSASE FOR INSERTION SEQUENCE ELEMENT IS1557"/>
    <property type="match status" value="1"/>
</dbReference>
<accession>A0ABW3VU17</accession>
<organism evidence="2 3">
    <name type="scientific">Pseudonocardia benzenivorans</name>
    <dbReference type="NCBI Taxonomy" id="228005"/>
    <lineage>
        <taxon>Bacteria</taxon>
        <taxon>Bacillati</taxon>
        <taxon>Actinomycetota</taxon>
        <taxon>Actinomycetes</taxon>
        <taxon>Pseudonocardiales</taxon>
        <taxon>Pseudonocardiaceae</taxon>
        <taxon>Pseudonocardia</taxon>
    </lineage>
</organism>
<dbReference type="InterPro" id="IPR017894">
    <property type="entry name" value="HTH_IS21_transposase_type"/>
</dbReference>
<sequence>MEIQTVEDVGAGVVVLARMTAKESACPWCGQPSGRVHSRYERRLADAPMAGRAVQVRLRVRRFVCANVECSARTFAEQPDGLAAPRARITSQLREMLLEVALMLAGRAGARLASRLGMPTSRDRLLRLLHGLPDPEPETPAVLGVDDFALRRGRIYGTVLIDVLTGAPVDLLADRESETLADWLRTRPGVEVICRDRAGGYADAARQGAPQAIQVADRWHLWRNLGEAVEKTVLARRTRLAAANPVPPQAQACEPRVVQAVPEKRIVTRLRENYQAVQQLRAQGMSKAAIGRKLGLHPATVRKFADATSVQELTAKTEQRAHLVDDYVEHLHRRWNEGERNATALFREIAALGYPGGELAVQRYLRRFRHGRGHAPRPGPKPPTVREVTSWIMTHPDRLATDDALRLARLRKADPGMDRLTGHVRGFAAMMTSRTGHNLDGWIDTVERDDLAPIAGFARNLRRDHDAVQAGLTLEHSSGRVEGTVNKIKMLKRQMFGRAGFDLLRTRVLHAR</sequence>
<name>A0ABW3VU17_9PSEU</name>
<dbReference type="NCBIfam" id="NF033550">
    <property type="entry name" value="transpos_ISL3"/>
    <property type="match status" value="1"/>
</dbReference>
<gene>
    <name evidence="2" type="ORF">ACFQ34_33390</name>
</gene>
<dbReference type="RefSeq" id="WP_346094569.1">
    <property type="nucleotide sequence ID" value="NZ_BAABKS010000105.1"/>
</dbReference>
<reference evidence="3" key="1">
    <citation type="journal article" date="2019" name="Int. J. Syst. Evol. Microbiol.">
        <title>The Global Catalogue of Microorganisms (GCM) 10K type strain sequencing project: providing services to taxonomists for standard genome sequencing and annotation.</title>
        <authorList>
            <consortium name="The Broad Institute Genomics Platform"/>
            <consortium name="The Broad Institute Genome Sequencing Center for Infectious Disease"/>
            <person name="Wu L."/>
            <person name="Ma J."/>
        </authorList>
    </citation>
    <scope>NUCLEOTIDE SEQUENCE [LARGE SCALE GENOMIC DNA]</scope>
    <source>
        <strain evidence="3">CCUG 49018</strain>
    </source>
</reference>
<proteinExistence type="predicted"/>
<evidence type="ECO:0000313" key="2">
    <source>
        <dbReference type="EMBL" id="MFD1238198.1"/>
    </source>
</evidence>
<dbReference type="PROSITE" id="PS50531">
    <property type="entry name" value="HTH_IS21"/>
    <property type="match status" value="1"/>
</dbReference>
<dbReference type="InterPro" id="IPR047951">
    <property type="entry name" value="Transpos_ISL3"/>
</dbReference>
<comment type="caution">
    <text evidence="2">The sequence shown here is derived from an EMBL/GenBank/DDBJ whole genome shotgun (WGS) entry which is preliminary data.</text>
</comment>
<dbReference type="InterPro" id="IPR002560">
    <property type="entry name" value="Transposase_DDE"/>
</dbReference>